<protein>
    <submittedName>
        <fullName evidence="1">Uncharacterized protein</fullName>
    </submittedName>
</protein>
<evidence type="ECO:0000313" key="1">
    <source>
        <dbReference type="EMBL" id="RAI98630.1"/>
    </source>
</evidence>
<reference evidence="1 2" key="1">
    <citation type="submission" date="2018-06" db="EMBL/GenBank/DDBJ databases">
        <title>Freshwater and sediment microbial communities from various areas in North America, analyzing microbe dynamics in response to fracking.</title>
        <authorList>
            <person name="Lamendella R."/>
        </authorList>
    </citation>
    <scope>NUCLEOTIDE SEQUENCE [LARGE SCALE GENOMIC DNA]</scope>
    <source>
        <strain evidence="1 2">17</strain>
    </source>
</reference>
<sequence>MPLVQSPMKRYVPDLMSLQRTCEVNYSRVLIDGAALCR</sequence>
<proteinExistence type="predicted"/>
<accession>A0AAX1PD45</accession>
<gene>
    <name evidence="1" type="ORF">DEU50_12839</name>
</gene>
<dbReference type="EMBL" id="QLLM01000028">
    <property type="protein sequence ID" value="RAI98630.1"/>
    <property type="molecule type" value="Genomic_DNA"/>
</dbReference>
<name>A0AAX1PD45_AERSA</name>
<comment type="caution">
    <text evidence="1">The sequence shown here is derived from an EMBL/GenBank/DDBJ whole genome shotgun (WGS) entry which is preliminary data.</text>
</comment>
<dbReference type="AlphaFoldDB" id="A0AAX1PD45"/>
<dbReference type="Proteomes" id="UP000249422">
    <property type="component" value="Unassembled WGS sequence"/>
</dbReference>
<organism evidence="1 2">
    <name type="scientific">Aeromonas salmonicida</name>
    <dbReference type="NCBI Taxonomy" id="645"/>
    <lineage>
        <taxon>Bacteria</taxon>
        <taxon>Pseudomonadati</taxon>
        <taxon>Pseudomonadota</taxon>
        <taxon>Gammaproteobacteria</taxon>
        <taxon>Aeromonadales</taxon>
        <taxon>Aeromonadaceae</taxon>
        <taxon>Aeromonas</taxon>
    </lineage>
</organism>
<evidence type="ECO:0000313" key="2">
    <source>
        <dbReference type="Proteomes" id="UP000249422"/>
    </source>
</evidence>